<dbReference type="Proteomes" id="UP000053958">
    <property type="component" value="Unassembled WGS sequence"/>
</dbReference>
<dbReference type="SMART" id="SM00271">
    <property type="entry name" value="DnaJ"/>
    <property type="match status" value="1"/>
</dbReference>
<evidence type="ECO:0000256" key="4">
    <source>
        <dbReference type="ARBA" id="ARBA00022803"/>
    </source>
</evidence>
<feature type="chain" id="PRO_5002482387" description="Tetratricopeptide repeat and J domain-containing co-chaperone DNJ1" evidence="10">
    <location>
        <begin position="21"/>
        <end position="525"/>
    </location>
</feature>
<evidence type="ECO:0000256" key="7">
    <source>
        <dbReference type="PROSITE-ProRule" id="PRU00339"/>
    </source>
</evidence>
<evidence type="ECO:0000256" key="5">
    <source>
        <dbReference type="ARBA" id="ARBA00022824"/>
    </source>
</evidence>
<dbReference type="Gene3D" id="1.10.287.110">
    <property type="entry name" value="DnaJ domain"/>
    <property type="match status" value="1"/>
</dbReference>
<dbReference type="STRING" id="1408163.A0A0F4Z7B0"/>
<dbReference type="FunFam" id="1.10.287.110:FF:000083">
    <property type="entry name" value="DnaJ and TPR domain protein"/>
    <property type="match status" value="1"/>
</dbReference>
<evidence type="ECO:0000313" key="13">
    <source>
        <dbReference type="Proteomes" id="UP000053958"/>
    </source>
</evidence>
<reference evidence="12 13" key="1">
    <citation type="submission" date="2015-04" db="EMBL/GenBank/DDBJ databases">
        <authorList>
            <person name="Heijne W.H."/>
            <person name="Fedorova N.D."/>
            <person name="Nierman W.C."/>
            <person name="Vollebregt A.W."/>
            <person name="Zhao Z."/>
            <person name="Wu L."/>
            <person name="Kumar M."/>
            <person name="Stam H."/>
            <person name="van den Berg M.A."/>
            <person name="Pel H.J."/>
        </authorList>
    </citation>
    <scope>NUCLEOTIDE SEQUENCE [LARGE SCALE GENOMIC DNA]</scope>
    <source>
        <strain evidence="12 13">CBS 393.64</strain>
    </source>
</reference>
<keyword evidence="3" id="KW-0677">Repeat</keyword>
<feature type="region of interest" description="Disordered" evidence="9">
    <location>
        <begin position="462"/>
        <end position="489"/>
    </location>
</feature>
<dbReference type="Pfam" id="PF00226">
    <property type="entry name" value="DnaJ"/>
    <property type="match status" value="1"/>
</dbReference>
<evidence type="ECO:0000256" key="2">
    <source>
        <dbReference type="ARBA" id="ARBA00022729"/>
    </source>
</evidence>
<dbReference type="RefSeq" id="XP_013332355.1">
    <property type="nucleotide sequence ID" value="XM_013476901.1"/>
</dbReference>
<dbReference type="InterPro" id="IPR011990">
    <property type="entry name" value="TPR-like_helical_dom_sf"/>
</dbReference>
<dbReference type="PANTHER" id="PTHR44140:SF2">
    <property type="entry name" value="LD25575P"/>
    <property type="match status" value="1"/>
</dbReference>
<dbReference type="FunFam" id="1.25.40.10:FF:000224">
    <property type="entry name" value="DnaJ and TPR domain protein"/>
    <property type="match status" value="1"/>
</dbReference>
<dbReference type="EMBL" id="LASV01000013">
    <property type="protein sequence ID" value="KKA25743.1"/>
    <property type="molecule type" value="Genomic_DNA"/>
</dbReference>
<dbReference type="SUPFAM" id="SSF48452">
    <property type="entry name" value="TPR-like"/>
    <property type="match status" value="3"/>
</dbReference>
<comment type="caution">
    <text evidence="12">The sequence shown here is derived from an EMBL/GenBank/DDBJ whole genome shotgun (WGS) entry which is preliminary data.</text>
</comment>
<protein>
    <recommendedName>
        <fullName evidence="6">Tetratricopeptide repeat and J domain-containing co-chaperone DNJ1</fullName>
    </recommendedName>
</protein>
<evidence type="ECO:0000256" key="3">
    <source>
        <dbReference type="ARBA" id="ARBA00022737"/>
    </source>
</evidence>
<dbReference type="SUPFAM" id="SSF46565">
    <property type="entry name" value="Chaperone J-domain"/>
    <property type="match status" value="1"/>
</dbReference>
<dbReference type="InterPro" id="IPR019734">
    <property type="entry name" value="TPR_rpt"/>
</dbReference>
<feature type="signal peptide" evidence="10">
    <location>
        <begin position="1"/>
        <end position="20"/>
    </location>
</feature>
<keyword evidence="13" id="KW-1185">Reference proteome</keyword>
<dbReference type="CDD" id="cd06257">
    <property type="entry name" value="DnaJ"/>
    <property type="match status" value="1"/>
</dbReference>
<proteinExistence type="predicted"/>
<comment type="subcellular location">
    <subcellularLocation>
        <location evidence="1">Endoplasmic reticulum lumen</location>
    </subcellularLocation>
</comment>
<dbReference type="AlphaFoldDB" id="A0A0F4Z7B0"/>
<evidence type="ECO:0000256" key="8">
    <source>
        <dbReference type="SAM" id="Coils"/>
    </source>
</evidence>
<dbReference type="GO" id="GO:0051787">
    <property type="term" value="F:misfolded protein binding"/>
    <property type="evidence" value="ECO:0007669"/>
    <property type="project" value="TreeGrafter"/>
</dbReference>
<dbReference type="InterPro" id="IPR051727">
    <property type="entry name" value="DnaJ_C3_Co-chaperones"/>
</dbReference>
<dbReference type="Pfam" id="PF14559">
    <property type="entry name" value="TPR_19"/>
    <property type="match status" value="1"/>
</dbReference>
<evidence type="ECO:0000313" key="12">
    <source>
        <dbReference type="EMBL" id="KKA25743.1"/>
    </source>
</evidence>
<evidence type="ECO:0000259" key="11">
    <source>
        <dbReference type="PROSITE" id="PS50076"/>
    </source>
</evidence>
<evidence type="ECO:0000256" key="9">
    <source>
        <dbReference type="SAM" id="MobiDB-lite"/>
    </source>
</evidence>
<dbReference type="InterPro" id="IPR036869">
    <property type="entry name" value="J_dom_sf"/>
</dbReference>
<dbReference type="PANTHER" id="PTHR44140">
    <property type="entry name" value="LD25575P"/>
    <property type="match status" value="1"/>
</dbReference>
<evidence type="ECO:0000256" key="10">
    <source>
        <dbReference type="SAM" id="SignalP"/>
    </source>
</evidence>
<keyword evidence="8" id="KW-0175">Coiled coil</keyword>
<dbReference type="GeneID" id="25312276"/>
<keyword evidence="4 7" id="KW-0802">TPR repeat</keyword>
<accession>A0A0F4Z7B0</accession>
<dbReference type="Pfam" id="PF13432">
    <property type="entry name" value="TPR_16"/>
    <property type="match status" value="1"/>
</dbReference>
<dbReference type="Gene3D" id="1.25.40.10">
    <property type="entry name" value="Tetratricopeptide repeat domain"/>
    <property type="match status" value="1"/>
</dbReference>
<dbReference type="SMART" id="SM00028">
    <property type="entry name" value="TPR"/>
    <property type="match status" value="4"/>
</dbReference>
<dbReference type="OrthoDB" id="1726119at2759"/>
<name>A0A0F4Z7B0_RASE3</name>
<evidence type="ECO:0000256" key="6">
    <source>
        <dbReference type="ARBA" id="ARBA00073740"/>
    </source>
</evidence>
<feature type="repeat" description="TPR" evidence="7">
    <location>
        <begin position="66"/>
        <end position="99"/>
    </location>
</feature>
<dbReference type="PRINTS" id="PR00625">
    <property type="entry name" value="JDOMAIN"/>
</dbReference>
<keyword evidence="2 10" id="KW-0732">Signal</keyword>
<dbReference type="PROSITE" id="PS50005">
    <property type="entry name" value="TPR"/>
    <property type="match status" value="1"/>
</dbReference>
<feature type="compositionally biased region" description="Basic and acidic residues" evidence="9">
    <location>
        <begin position="462"/>
        <end position="478"/>
    </location>
</feature>
<organism evidence="12 13">
    <name type="scientific">Rasamsonia emersonii (strain ATCC 16479 / CBS 393.64 / IMI 116815)</name>
    <dbReference type="NCBI Taxonomy" id="1408163"/>
    <lineage>
        <taxon>Eukaryota</taxon>
        <taxon>Fungi</taxon>
        <taxon>Dikarya</taxon>
        <taxon>Ascomycota</taxon>
        <taxon>Pezizomycotina</taxon>
        <taxon>Eurotiomycetes</taxon>
        <taxon>Eurotiomycetidae</taxon>
        <taxon>Eurotiales</taxon>
        <taxon>Trichocomaceae</taxon>
        <taxon>Rasamsonia</taxon>
    </lineage>
</organism>
<feature type="coiled-coil region" evidence="8">
    <location>
        <begin position="249"/>
        <end position="301"/>
    </location>
</feature>
<evidence type="ECO:0000256" key="1">
    <source>
        <dbReference type="ARBA" id="ARBA00004319"/>
    </source>
</evidence>
<dbReference type="InterPro" id="IPR001623">
    <property type="entry name" value="DnaJ_domain"/>
</dbReference>
<keyword evidence="5" id="KW-0256">Endoplasmic reticulum</keyword>
<dbReference type="GO" id="GO:0034975">
    <property type="term" value="P:protein folding in endoplasmic reticulum"/>
    <property type="evidence" value="ECO:0007669"/>
    <property type="project" value="TreeGrafter"/>
</dbReference>
<dbReference type="PROSITE" id="PS50076">
    <property type="entry name" value="DNAJ_2"/>
    <property type="match status" value="1"/>
</dbReference>
<dbReference type="GO" id="GO:0005788">
    <property type="term" value="C:endoplasmic reticulum lumen"/>
    <property type="evidence" value="ECO:0007669"/>
    <property type="project" value="UniProtKB-SubCell"/>
</dbReference>
<gene>
    <name evidence="12" type="ORF">T310_0221</name>
</gene>
<dbReference type="GO" id="GO:0051087">
    <property type="term" value="F:protein-folding chaperone binding"/>
    <property type="evidence" value="ECO:0007669"/>
    <property type="project" value="TreeGrafter"/>
</dbReference>
<sequence>MRVSLTSLAFLLACLHNGHCLQASDIPADMPLSSLISSAKSHLAGGSPRNALLYFDAAIARDPTNYLTIFQRGATYLSLGRDAQAADDFNRVLDLKPDFEEALIQRARIKTRSADWAGAKKDLDKAGKRSSAEYKELEEAQTAAGLAEEAERKGDWETCVTQAGIAIMKANTALSLRQTRARCRFEKGDIQEALSDLGHVLHISPGSVEPHLQISSMLFYALGDTDRGVAQIRKCLHSDPDSKACSRLFRRQKQLVKRLEKLLNLMEKRKFSNAANLMVGNQEESGLIEDVKQDVKEARESGLIHPKAPDNLYIFLIESACEAYRGMSLQKPAKTYCSEALQRNPQSLHGLLFQAQVFLDEDNFEKAIDTLNTAKEYHQNSGEIQDLLQKAHVLLKRSKQKDYYKVLGVSRDADERTIKRAYRKLTKIYHPDKAIAQGMTKEEAEKKMAAINEAYEVLSDPELKGRYDSGDDPNDPHSQRGGNPFQGYPFGQGHGRQQFFFQQGGGPQFKFTGQGFNFPGGFPFG</sequence>
<feature type="domain" description="J" evidence="11">
    <location>
        <begin position="402"/>
        <end position="471"/>
    </location>
</feature>